<dbReference type="CDD" id="cd06257">
    <property type="entry name" value="DnaJ"/>
    <property type="match status" value="1"/>
</dbReference>
<proteinExistence type="predicted"/>
<dbReference type="PROSITE" id="PS50076">
    <property type="entry name" value="DNAJ_2"/>
    <property type="match status" value="1"/>
</dbReference>
<evidence type="ECO:0000313" key="3">
    <source>
        <dbReference type="EMBL" id="MCV3274125.1"/>
    </source>
</evidence>
<evidence type="ECO:0000313" key="4">
    <source>
        <dbReference type="Proteomes" id="UP001208690"/>
    </source>
</evidence>
<comment type="caution">
    <text evidence="3">The sequence shown here is derived from an EMBL/GenBank/DDBJ whole genome shotgun (WGS) entry which is preliminary data.</text>
</comment>
<dbReference type="RefSeq" id="WP_263846329.1">
    <property type="nucleotide sequence ID" value="NZ_JALIEB010000028.1"/>
</dbReference>
<feature type="domain" description="J" evidence="2">
    <location>
        <begin position="7"/>
        <end position="76"/>
    </location>
</feature>
<gene>
    <name evidence="3" type="ORF">MUB52_22040</name>
</gene>
<accession>A0ABT3BKM4</accession>
<name>A0ABT3BKM4_9RHOB</name>
<protein>
    <submittedName>
        <fullName evidence="3">J domain-containing protein</fullName>
    </submittedName>
</protein>
<dbReference type="Proteomes" id="UP001208690">
    <property type="component" value="Unassembled WGS sequence"/>
</dbReference>
<dbReference type="Gene3D" id="1.10.287.110">
    <property type="entry name" value="DnaJ domain"/>
    <property type="match status" value="1"/>
</dbReference>
<evidence type="ECO:0000259" key="2">
    <source>
        <dbReference type="PROSITE" id="PS50076"/>
    </source>
</evidence>
<dbReference type="SUPFAM" id="SSF46565">
    <property type="entry name" value="Chaperone J-domain"/>
    <property type="match status" value="1"/>
</dbReference>
<keyword evidence="4" id="KW-1185">Reference proteome</keyword>
<dbReference type="SMART" id="SM00271">
    <property type="entry name" value="DnaJ"/>
    <property type="match status" value="1"/>
</dbReference>
<organism evidence="3 4">
    <name type="scientific">Roseobacter sinensis</name>
    <dbReference type="NCBI Taxonomy" id="2931391"/>
    <lineage>
        <taxon>Bacteria</taxon>
        <taxon>Pseudomonadati</taxon>
        <taxon>Pseudomonadota</taxon>
        <taxon>Alphaproteobacteria</taxon>
        <taxon>Rhodobacterales</taxon>
        <taxon>Roseobacteraceae</taxon>
        <taxon>Roseobacter</taxon>
    </lineage>
</organism>
<dbReference type="InterPro" id="IPR036869">
    <property type="entry name" value="J_dom_sf"/>
</dbReference>
<reference evidence="3 4" key="1">
    <citation type="submission" date="2022-04" db="EMBL/GenBank/DDBJ databases">
        <title>Roseobacter sp. WL0113 is a bacterium isolated from neritic sediment.</title>
        <authorList>
            <person name="Wang L."/>
            <person name="He W."/>
            <person name="Zhang D.-F."/>
        </authorList>
    </citation>
    <scope>NUCLEOTIDE SEQUENCE [LARGE SCALE GENOMIC DNA]</scope>
    <source>
        <strain evidence="3 4">WL0113</strain>
    </source>
</reference>
<evidence type="ECO:0000256" key="1">
    <source>
        <dbReference type="SAM" id="MobiDB-lite"/>
    </source>
</evidence>
<dbReference type="InterPro" id="IPR001623">
    <property type="entry name" value="DnaJ_domain"/>
</dbReference>
<dbReference type="Pfam" id="PF00226">
    <property type="entry name" value="DnaJ"/>
    <property type="match status" value="1"/>
</dbReference>
<sequence length="175" mass="19289">MAATPEHAARVLGLTVDATLEDVRIVRRELALKYHPDRGGDPQRTSRHMARINAAVDTLVAHIKEGQLRRARRQMATEQAFARRRWRVQRAKWAELQAKSRKARRTAESKGAGTDHNGEARPQAPTPDTAQMIRPTKANLALIRLAAASYRSVLDAIGTIDAGPTVDVTALAYPS</sequence>
<feature type="region of interest" description="Disordered" evidence="1">
    <location>
        <begin position="97"/>
        <end position="132"/>
    </location>
</feature>
<dbReference type="EMBL" id="JALIEB010000028">
    <property type="protein sequence ID" value="MCV3274125.1"/>
    <property type="molecule type" value="Genomic_DNA"/>
</dbReference>